<comment type="caution">
    <text evidence="2">The sequence shown here is derived from an EMBL/GenBank/DDBJ whole genome shotgun (WGS) entry which is preliminary data.</text>
</comment>
<accession>A0A7C9W4Y8</accession>
<dbReference type="PANTHER" id="PTHR11261">
    <property type="entry name" value="INTERPHOTORECEPTOR RETINOID-BINDING PROTEIN"/>
    <property type="match status" value="1"/>
</dbReference>
<dbReference type="InterPro" id="IPR005151">
    <property type="entry name" value="Tail-specific_protease"/>
</dbReference>
<dbReference type="GO" id="GO:0006508">
    <property type="term" value="P:proteolysis"/>
    <property type="evidence" value="ECO:0007669"/>
    <property type="project" value="InterPro"/>
</dbReference>
<dbReference type="Pfam" id="PF11918">
    <property type="entry name" value="Peptidase_S41_N"/>
    <property type="match status" value="1"/>
</dbReference>
<name>A0A7C9W4Y8_9PSEU</name>
<dbReference type="Gene3D" id="3.90.226.10">
    <property type="entry name" value="2-enoyl-CoA Hydratase, Chain A, domain 1"/>
    <property type="match status" value="1"/>
</dbReference>
<dbReference type="PANTHER" id="PTHR11261:SF3">
    <property type="entry name" value="RETINOL-BINDING PROTEIN 3"/>
    <property type="match status" value="1"/>
</dbReference>
<reference evidence="2 3" key="1">
    <citation type="submission" date="2020-03" db="EMBL/GenBank/DDBJ databases">
        <title>Isolation and identification of active actinomycetes.</title>
        <authorList>
            <person name="Sun X."/>
        </authorList>
    </citation>
    <scope>NUCLEOTIDE SEQUENCE [LARGE SCALE GENOMIC DNA]</scope>
    <source>
        <strain evidence="2 3">NEAU-D13</strain>
    </source>
</reference>
<evidence type="ECO:0000313" key="2">
    <source>
        <dbReference type="EMBL" id="NGY63520.1"/>
    </source>
</evidence>
<dbReference type="SUPFAM" id="SSF52096">
    <property type="entry name" value="ClpP/crotonase"/>
    <property type="match status" value="1"/>
</dbReference>
<dbReference type="RefSeq" id="WP_166052007.1">
    <property type="nucleotide sequence ID" value="NZ_JAAMPJ010000010.1"/>
</dbReference>
<dbReference type="InterPro" id="IPR029045">
    <property type="entry name" value="ClpP/crotonase-like_dom_sf"/>
</dbReference>
<gene>
    <name evidence="2" type="ORF">G7043_31840</name>
</gene>
<dbReference type="AlphaFoldDB" id="A0A7C9W4Y8"/>
<feature type="domain" description="Tail specific protease" evidence="1">
    <location>
        <begin position="92"/>
        <end position="285"/>
    </location>
</feature>
<dbReference type="Gene3D" id="3.30.750.44">
    <property type="match status" value="1"/>
</dbReference>
<keyword evidence="3" id="KW-1185">Reference proteome</keyword>
<evidence type="ECO:0000313" key="3">
    <source>
        <dbReference type="Proteomes" id="UP000481360"/>
    </source>
</evidence>
<sequence length="306" mass="33103">MSAEDRRGVLECAADLLEGRYVLTEVGRSLAQQLRRDAAADRWQALTDASEFAAALTEELRAVSDDGHLAVTYSAAELPAVEITAGDAYSEEEAERYYGRRVNHGFEKFELLPDNIGYLSLRVFAPSAMAGDVAAAAMTLLAQADAMIVDLRRNGGGHSDMVALLAAYLFDHSEPLSSTYHRPEDRLTTSNTPAWVPGRRYGATKPVYLLISPKTFSAAEHFAYDLQALGRAVVVGERSGGGAHPFEYRRLHPHFVLCLAESRSINPITNGNWQGVGVVPDVAVPADQALDAALELARGTARSGCR</sequence>
<dbReference type="GO" id="GO:0008236">
    <property type="term" value="F:serine-type peptidase activity"/>
    <property type="evidence" value="ECO:0007669"/>
    <property type="project" value="InterPro"/>
</dbReference>
<protein>
    <submittedName>
        <fullName evidence="2">S41 family peptidase</fullName>
    </submittedName>
</protein>
<dbReference type="Proteomes" id="UP000481360">
    <property type="component" value="Unassembled WGS sequence"/>
</dbReference>
<dbReference type="Pfam" id="PF03572">
    <property type="entry name" value="Peptidase_S41"/>
    <property type="match status" value="1"/>
</dbReference>
<dbReference type="CDD" id="cd07563">
    <property type="entry name" value="Peptidase_S41_IRBP"/>
    <property type="match status" value="1"/>
</dbReference>
<proteinExistence type="predicted"/>
<evidence type="ECO:0000259" key="1">
    <source>
        <dbReference type="SMART" id="SM00245"/>
    </source>
</evidence>
<dbReference type="EMBL" id="JAAMPJ010000010">
    <property type="protein sequence ID" value="NGY63520.1"/>
    <property type="molecule type" value="Genomic_DNA"/>
</dbReference>
<organism evidence="2 3">
    <name type="scientific">Lentzea alba</name>
    <dbReference type="NCBI Taxonomy" id="2714351"/>
    <lineage>
        <taxon>Bacteria</taxon>
        <taxon>Bacillati</taxon>
        <taxon>Actinomycetota</taxon>
        <taxon>Actinomycetes</taxon>
        <taxon>Pseudonocardiales</taxon>
        <taxon>Pseudonocardiaceae</taxon>
        <taxon>Lentzea</taxon>
    </lineage>
</organism>
<dbReference type="SMART" id="SM00245">
    <property type="entry name" value="TSPc"/>
    <property type="match status" value="1"/>
</dbReference>